<reference evidence="1" key="4">
    <citation type="submission" date="2024-05" db="EMBL/GenBank/DDBJ databases">
        <authorList>
            <person name="Sun Q."/>
            <person name="Zhou Y."/>
        </authorList>
    </citation>
    <scope>NUCLEOTIDE SEQUENCE</scope>
    <source>
        <strain evidence="1">CGMCC 1.11013</strain>
    </source>
</reference>
<reference evidence="1" key="1">
    <citation type="journal article" date="2014" name="Int. J. Syst. Evol. Microbiol.">
        <title>Complete genome of a new Firmicutes species belonging to the dominant human colonic microbiota ('Ruminococcus bicirculans') reveals two chromosomes and a selective capacity to utilize plant glucans.</title>
        <authorList>
            <consortium name="NISC Comparative Sequencing Program"/>
            <person name="Wegmann U."/>
            <person name="Louis P."/>
            <person name="Goesmann A."/>
            <person name="Henrissat B."/>
            <person name="Duncan S.H."/>
            <person name="Flint H.J."/>
        </authorList>
    </citation>
    <scope>NUCLEOTIDE SEQUENCE</scope>
    <source>
        <strain evidence="1">CGMCC 1.11013</strain>
    </source>
</reference>
<dbReference type="EMBL" id="BMEG01000014">
    <property type="protein sequence ID" value="GGD93770.1"/>
    <property type="molecule type" value="Genomic_DNA"/>
</dbReference>
<dbReference type="Proteomes" id="UP000597138">
    <property type="component" value="Unassembled WGS sequence"/>
</dbReference>
<gene>
    <name evidence="2" type="ORF">BG57_18320</name>
    <name evidence="1" type="ORF">GCM10010985_55590</name>
</gene>
<proteinExistence type="predicted"/>
<evidence type="ECO:0008006" key="5">
    <source>
        <dbReference type="Google" id="ProtNLM"/>
    </source>
</evidence>
<reference evidence="2 3" key="2">
    <citation type="submission" date="2014-03" db="EMBL/GenBank/DDBJ databases">
        <title>Draft Genome Sequences of Four Burkholderia Strains.</title>
        <authorList>
            <person name="Liu X.Y."/>
            <person name="Li C.X."/>
            <person name="Xu J.H."/>
        </authorList>
    </citation>
    <scope>NUCLEOTIDE SEQUENCE [LARGE SCALE GENOMIC DNA]</scope>
    <source>
        <strain evidence="2 3">R27</strain>
    </source>
</reference>
<keyword evidence="4" id="KW-1185">Reference proteome</keyword>
<evidence type="ECO:0000313" key="4">
    <source>
        <dbReference type="Proteomes" id="UP000597138"/>
    </source>
</evidence>
<name>A0A069NLQ6_9BURK</name>
<protein>
    <recommendedName>
        <fullName evidence="5">Fis family transcriptional regulator</fullName>
    </recommendedName>
</protein>
<sequence>MLLPLPLSAARNVALSNHLTFAACRAGAESAYLVNGLIELVYVTYFVQDAGYGQTDVIIYGRAEAALERCLQRAETERIWTVDAAELPLFQAVLQEADRQLAGAPRYVHLEAREKLERFAASGRGSPLMSAARGQ</sequence>
<comment type="caution">
    <text evidence="2">The sequence shown here is derived from an EMBL/GenBank/DDBJ whole genome shotgun (WGS) entry which is preliminary data.</text>
</comment>
<dbReference type="AlphaFoldDB" id="A0A069NLQ6"/>
<dbReference type="EMBL" id="JFHE01000031">
    <property type="protein sequence ID" value="KDR29365.1"/>
    <property type="molecule type" value="Genomic_DNA"/>
</dbReference>
<accession>A0A069NLQ6</accession>
<evidence type="ECO:0000313" key="2">
    <source>
        <dbReference type="EMBL" id="KDR29365.1"/>
    </source>
</evidence>
<dbReference type="RefSeq" id="WP_035968686.1">
    <property type="nucleotide sequence ID" value="NZ_BMEG01000014.1"/>
</dbReference>
<evidence type="ECO:0000313" key="1">
    <source>
        <dbReference type="EMBL" id="GGD93770.1"/>
    </source>
</evidence>
<reference evidence="4" key="3">
    <citation type="journal article" date="2019" name="Int. J. Syst. Evol. Microbiol.">
        <title>The Global Catalogue of Microorganisms (GCM) 10K type strain sequencing project: providing services to taxonomists for standard genome sequencing and annotation.</title>
        <authorList>
            <consortium name="The Broad Institute Genomics Platform"/>
            <consortium name="The Broad Institute Genome Sequencing Center for Infectious Disease"/>
            <person name="Wu L."/>
            <person name="Ma J."/>
        </authorList>
    </citation>
    <scope>NUCLEOTIDE SEQUENCE [LARGE SCALE GENOMIC DNA]</scope>
    <source>
        <strain evidence="4">CGMCC 1.11013</strain>
    </source>
</reference>
<dbReference type="Proteomes" id="UP000027439">
    <property type="component" value="Unassembled WGS sequence"/>
</dbReference>
<organism evidence="2 3">
    <name type="scientific">Caballeronia grimmiae</name>
    <dbReference type="NCBI Taxonomy" id="1071679"/>
    <lineage>
        <taxon>Bacteria</taxon>
        <taxon>Pseudomonadati</taxon>
        <taxon>Pseudomonadota</taxon>
        <taxon>Betaproteobacteria</taxon>
        <taxon>Burkholderiales</taxon>
        <taxon>Burkholderiaceae</taxon>
        <taxon>Caballeronia</taxon>
    </lineage>
</organism>
<evidence type="ECO:0000313" key="3">
    <source>
        <dbReference type="Proteomes" id="UP000027439"/>
    </source>
</evidence>
<dbReference type="eggNOG" id="ENOG50316WD">
    <property type="taxonomic scope" value="Bacteria"/>
</dbReference>